<evidence type="ECO:0000313" key="10">
    <source>
        <dbReference type="Proteomes" id="UP000663882"/>
    </source>
</evidence>
<proteinExistence type="inferred from homology"/>
<accession>A0A814AY24</accession>
<keyword evidence="4" id="KW-0808">Transferase</keyword>
<evidence type="ECO:0000256" key="6">
    <source>
        <dbReference type="SAM" id="MobiDB-lite"/>
    </source>
</evidence>
<dbReference type="InterPro" id="IPR004046">
    <property type="entry name" value="GST_C"/>
</dbReference>
<dbReference type="SFLD" id="SFLDS00019">
    <property type="entry name" value="Glutathione_Transferase_(cytos"/>
    <property type="match status" value="1"/>
</dbReference>
<dbReference type="GO" id="GO:0006749">
    <property type="term" value="P:glutathione metabolic process"/>
    <property type="evidence" value="ECO:0007669"/>
    <property type="project" value="TreeGrafter"/>
</dbReference>
<organism evidence="9 10">
    <name type="scientific">Rotaria sordida</name>
    <dbReference type="NCBI Taxonomy" id="392033"/>
    <lineage>
        <taxon>Eukaryota</taxon>
        <taxon>Metazoa</taxon>
        <taxon>Spiralia</taxon>
        <taxon>Gnathifera</taxon>
        <taxon>Rotifera</taxon>
        <taxon>Eurotatoria</taxon>
        <taxon>Bdelloidea</taxon>
        <taxon>Philodinida</taxon>
        <taxon>Philodinidae</taxon>
        <taxon>Rotaria</taxon>
    </lineage>
</organism>
<dbReference type="PROSITE" id="PS50404">
    <property type="entry name" value="GST_NTER"/>
    <property type="match status" value="1"/>
</dbReference>
<evidence type="ECO:0000259" key="8">
    <source>
        <dbReference type="PROSITE" id="PS50405"/>
    </source>
</evidence>
<dbReference type="PROSITE" id="PS50405">
    <property type="entry name" value="GST_CTER"/>
    <property type="match status" value="1"/>
</dbReference>
<comment type="similarity">
    <text evidence="2">Belongs to the GST superfamily. Mu family.</text>
</comment>
<evidence type="ECO:0000256" key="2">
    <source>
        <dbReference type="ARBA" id="ARBA00005861"/>
    </source>
</evidence>
<evidence type="ECO:0000313" key="9">
    <source>
        <dbReference type="EMBL" id="CAF0919180.1"/>
    </source>
</evidence>
<dbReference type="Gene3D" id="1.20.1050.10">
    <property type="match status" value="1"/>
</dbReference>
<dbReference type="InterPro" id="IPR036249">
    <property type="entry name" value="Thioredoxin-like_sf"/>
</dbReference>
<dbReference type="Pfam" id="PF14497">
    <property type="entry name" value="GST_C_3"/>
    <property type="match status" value="1"/>
</dbReference>
<dbReference type="PANTHER" id="PTHR11571">
    <property type="entry name" value="GLUTATHIONE S-TRANSFERASE"/>
    <property type="match status" value="1"/>
</dbReference>
<dbReference type="CDD" id="cd03075">
    <property type="entry name" value="GST_N_Mu"/>
    <property type="match status" value="1"/>
</dbReference>
<dbReference type="InterPro" id="IPR040079">
    <property type="entry name" value="Glutathione_S-Trfase"/>
</dbReference>
<dbReference type="FunFam" id="3.40.30.10:FF:000019">
    <property type="entry name" value="Glutathione S-transferase Mu"/>
    <property type="match status" value="1"/>
</dbReference>
<dbReference type="InterPro" id="IPR004045">
    <property type="entry name" value="Glutathione_S-Trfase_N"/>
</dbReference>
<dbReference type="SFLD" id="SFLDG01205">
    <property type="entry name" value="AMPS.1"/>
    <property type="match status" value="1"/>
</dbReference>
<dbReference type="EMBL" id="CAJNOO010000360">
    <property type="protein sequence ID" value="CAF0919180.1"/>
    <property type="molecule type" value="Genomic_DNA"/>
</dbReference>
<feature type="domain" description="GST C-terminal" evidence="8">
    <location>
        <begin position="98"/>
        <end position="222"/>
    </location>
</feature>
<evidence type="ECO:0000259" key="7">
    <source>
        <dbReference type="PROSITE" id="PS50404"/>
    </source>
</evidence>
<dbReference type="Gene3D" id="3.40.30.10">
    <property type="entry name" value="Glutaredoxin"/>
    <property type="match status" value="1"/>
</dbReference>
<comment type="catalytic activity">
    <reaction evidence="5">
        <text>RX + glutathione = an S-substituted glutathione + a halide anion + H(+)</text>
        <dbReference type="Rhea" id="RHEA:16437"/>
        <dbReference type="ChEBI" id="CHEBI:15378"/>
        <dbReference type="ChEBI" id="CHEBI:16042"/>
        <dbReference type="ChEBI" id="CHEBI:17792"/>
        <dbReference type="ChEBI" id="CHEBI:57925"/>
        <dbReference type="ChEBI" id="CHEBI:90779"/>
        <dbReference type="EC" id="2.5.1.18"/>
    </reaction>
</comment>
<dbReference type="InterPro" id="IPR010987">
    <property type="entry name" value="Glutathione-S-Trfase_C-like"/>
</dbReference>
<dbReference type="OrthoDB" id="4951845at2759"/>
<dbReference type="InterPro" id="IPR050213">
    <property type="entry name" value="GST_superfamily"/>
</dbReference>
<dbReference type="InterPro" id="IPR036282">
    <property type="entry name" value="Glutathione-S-Trfase_C_sf"/>
</dbReference>
<dbReference type="SFLD" id="SFLDG00363">
    <property type="entry name" value="AMPS_(cytGST):_Alpha-__Mu-__Pi"/>
    <property type="match status" value="1"/>
</dbReference>
<comment type="function">
    <text evidence="1">Conjugation of reduced glutathione to a wide number of exogenous and endogenous hydrophobic electrophiles.</text>
</comment>
<dbReference type="SUPFAM" id="SSF52833">
    <property type="entry name" value="Thioredoxin-like"/>
    <property type="match status" value="1"/>
</dbReference>
<evidence type="ECO:0000256" key="5">
    <source>
        <dbReference type="ARBA" id="ARBA00047960"/>
    </source>
</evidence>
<protein>
    <recommendedName>
        <fullName evidence="3">glutathione transferase</fullName>
        <ecNumber evidence="3">2.5.1.18</ecNumber>
    </recommendedName>
</protein>
<gene>
    <name evidence="9" type="ORF">RFH988_LOCUS9898</name>
</gene>
<name>A0A814AY24_9BILA</name>
<evidence type="ECO:0000256" key="4">
    <source>
        <dbReference type="ARBA" id="ARBA00022679"/>
    </source>
</evidence>
<sequence>MAQDAIDKDQLVFGYWDIRGLAEPSRLTLHYTKTPYTDKMYQMGDAPEYSRDEWLSEKFKLDLDFPNLPYLIDGDFKLTQSKAILYYLGRQNNLMGKNPKEEALIMMLCEQAHDLRMKFGMVCIGPNGDSENERKNFLDTTVTEEIKQLNAYLGKNKSKFAVGDKPTVADFQLFDYVDCCCSIDGGRALLDKYTNVKELLQRIRELPELKDYIVKSHAQLPMHAKIAKIMKSVATERVDKLEKQSFNNLTRHDLKRDAAVLKDMINRITPQPSSDENSDGKEEKEEESST</sequence>
<dbReference type="GO" id="GO:0004364">
    <property type="term" value="F:glutathione transferase activity"/>
    <property type="evidence" value="ECO:0007669"/>
    <property type="project" value="UniProtKB-EC"/>
</dbReference>
<feature type="domain" description="GST N-terminal" evidence="7">
    <location>
        <begin position="9"/>
        <end position="96"/>
    </location>
</feature>
<reference evidence="9" key="1">
    <citation type="submission" date="2021-02" db="EMBL/GenBank/DDBJ databases">
        <authorList>
            <person name="Nowell W R."/>
        </authorList>
    </citation>
    <scope>NUCLEOTIDE SEQUENCE</scope>
</reference>
<dbReference type="CDD" id="cd03192">
    <property type="entry name" value="GST_C_Sigma_like"/>
    <property type="match status" value="1"/>
</dbReference>
<comment type="caution">
    <text evidence="9">The sequence shown here is derived from an EMBL/GenBank/DDBJ whole genome shotgun (WGS) entry which is preliminary data.</text>
</comment>
<dbReference type="InterPro" id="IPR003081">
    <property type="entry name" value="GST_mu"/>
</dbReference>
<evidence type="ECO:0000256" key="1">
    <source>
        <dbReference type="ARBA" id="ARBA00003701"/>
    </source>
</evidence>
<evidence type="ECO:0000256" key="3">
    <source>
        <dbReference type="ARBA" id="ARBA00012452"/>
    </source>
</evidence>
<dbReference type="Pfam" id="PF02798">
    <property type="entry name" value="GST_N"/>
    <property type="match status" value="1"/>
</dbReference>
<dbReference type="SUPFAM" id="SSF47616">
    <property type="entry name" value="GST C-terminal domain-like"/>
    <property type="match status" value="1"/>
</dbReference>
<dbReference type="EC" id="2.5.1.18" evidence="3"/>
<dbReference type="Proteomes" id="UP000663882">
    <property type="component" value="Unassembled WGS sequence"/>
</dbReference>
<feature type="region of interest" description="Disordered" evidence="6">
    <location>
        <begin position="266"/>
        <end position="290"/>
    </location>
</feature>
<dbReference type="AlphaFoldDB" id="A0A814AY24"/>
<dbReference type="PRINTS" id="PR01267">
    <property type="entry name" value="GSTRNSFRASEM"/>
</dbReference>
<dbReference type="PANTHER" id="PTHR11571:SF222">
    <property type="entry name" value="GLUTATHIONE TRANSFERASE"/>
    <property type="match status" value="1"/>
</dbReference>